<dbReference type="EnsemblMetazoa" id="SMAR000468-RA">
    <property type="protein sequence ID" value="SMAR000468-PA"/>
    <property type="gene ID" value="SMAR000468"/>
</dbReference>
<dbReference type="PhylomeDB" id="T1IHY7"/>
<proteinExistence type="inferred from homology"/>
<dbReference type="HOGENOM" id="CLU_004909_3_0_1"/>
<accession>T1IHY7</accession>
<evidence type="ECO:0000256" key="3">
    <source>
        <dbReference type="ARBA" id="ARBA00023242"/>
    </source>
</evidence>
<dbReference type="GO" id="GO:0005654">
    <property type="term" value="C:nucleoplasm"/>
    <property type="evidence" value="ECO:0007669"/>
    <property type="project" value="TreeGrafter"/>
</dbReference>
<keyword evidence="7" id="KW-1185">Reference proteome</keyword>
<dbReference type="OMA" id="LYNCYII"/>
<dbReference type="SUPFAM" id="SSF50729">
    <property type="entry name" value="PH domain-like"/>
    <property type="match status" value="1"/>
</dbReference>
<dbReference type="PANTHER" id="PTHR23318:SF0">
    <property type="entry name" value="SERINE_THREONINE-PROTEIN PHOSPHATASE 4 REGULATORY SUBUNIT 3"/>
    <property type="match status" value="1"/>
</dbReference>
<dbReference type="SUPFAM" id="SSF48371">
    <property type="entry name" value="ARM repeat"/>
    <property type="match status" value="1"/>
</dbReference>
<dbReference type="PANTHER" id="PTHR23318">
    <property type="entry name" value="ATP SYNTHASE GAMMA-RELATED"/>
    <property type="match status" value="1"/>
</dbReference>
<name>T1IHY7_STRMM</name>
<dbReference type="Gene3D" id="1.25.10.10">
    <property type="entry name" value="Leucine-rich Repeat Variant"/>
    <property type="match status" value="1"/>
</dbReference>
<evidence type="ECO:0000313" key="7">
    <source>
        <dbReference type="Proteomes" id="UP000014500"/>
    </source>
</evidence>
<evidence type="ECO:0000256" key="2">
    <source>
        <dbReference type="ARBA" id="ARBA00008809"/>
    </source>
</evidence>
<comment type="similarity">
    <text evidence="2">Belongs to the SMEK family.</text>
</comment>
<dbReference type="InterPro" id="IPR011993">
    <property type="entry name" value="PH-like_dom_sf"/>
</dbReference>
<dbReference type="InterPro" id="IPR016024">
    <property type="entry name" value="ARM-type_fold"/>
</dbReference>
<dbReference type="STRING" id="126957.T1IHY7"/>
<comment type="subcellular location">
    <subcellularLocation>
        <location evidence="1">Nucleus</location>
    </subcellularLocation>
</comment>
<dbReference type="Pfam" id="PF22972">
    <property type="entry name" value="EVH1_PP4R3"/>
    <property type="match status" value="1"/>
</dbReference>
<dbReference type="AlphaFoldDB" id="T1IHY7"/>
<dbReference type="Gene3D" id="2.30.29.30">
    <property type="entry name" value="Pleckstrin-homology domain (PH domain)/Phosphotyrosine-binding domain (PTB)"/>
    <property type="match status" value="1"/>
</dbReference>
<dbReference type="InterPro" id="IPR011989">
    <property type="entry name" value="ARM-like"/>
</dbReference>
<keyword evidence="3" id="KW-0539">Nucleus</keyword>
<reference evidence="7" key="1">
    <citation type="submission" date="2011-05" db="EMBL/GenBank/DDBJ databases">
        <authorList>
            <person name="Richards S.R."/>
            <person name="Qu J."/>
            <person name="Jiang H."/>
            <person name="Jhangiani S.N."/>
            <person name="Agravi P."/>
            <person name="Goodspeed R."/>
            <person name="Gross S."/>
            <person name="Mandapat C."/>
            <person name="Jackson L."/>
            <person name="Mathew T."/>
            <person name="Pu L."/>
            <person name="Thornton R."/>
            <person name="Saada N."/>
            <person name="Wilczek-Boney K.B."/>
            <person name="Lee S."/>
            <person name="Kovar C."/>
            <person name="Wu Y."/>
            <person name="Scherer S.E."/>
            <person name="Worley K.C."/>
            <person name="Muzny D.M."/>
            <person name="Gibbs R."/>
        </authorList>
    </citation>
    <scope>NUCLEOTIDE SEQUENCE</scope>
    <source>
        <strain evidence="7">Brora</strain>
    </source>
</reference>
<evidence type="ECO:0000259" key="5">
    <source>
        <dbReference type="Pfam" id="PF22972"/>
    </source>
</evidence>
<organism evidence="6 7">
    <name type="scientific">Strigamia maritima</name>
    <name type="common">European centipede</name>
    <name type="synonym">Geophilus maritimus</name>
    <dbReference type="NCBI Taxonomy" id="126957"/>
    <lineage>
        <taxon>Eukaryota</taxon>
        <taxon>Metazoa</taxon>
        <taxon>Ecdysozoa</taxon>
        <taxon>Arthropoda</taxon>
        <taxon>Myriapoda</taxon>
        <taxon>Chilopoda</taxon>
        <taxon>Pleurostigmophora</taxon>
        <taxon>Geophilomorpha</taxon>
        <taxon>Linotaeniidae</taxon>
        <taxon>Strigamia</taxon>
    </lineage>
</organism>
<protein>
    <submittedName>
        <fullName evidence="6">Uncharacterized protein</fullName>
    </submittedName>
</protein>
<feature type="domain" description="Serine/threonine-protein phosphatase 4 regulatory subunit 3-like central" evidence="4">
    <location>
        <begin position="142"/>
        <end position="608"/>
    </location>
</feature>
<dbReference type="GO" id="GO:0072542">
    <property type="term" value="F:protein phosphatase activator activity"/>
    <property type="evidence" value="ECO:0007669"/>
    <property type="project" value="TreeGrafter"/>
</dbReference>
<dbReference type="InterPro" id="IPR051137">
    <property type="entry name" value="PP4R3-like"/>
</dbReference>
<evidence type="ECO:0000313" key="6">
    <source>
        <dbReference type="EnsemblMetazoa" id="SMAR000468-PA"/>
    </source>
</evidence>
<feature type="domain" description="PP4R3 EVH1-like" evidence="5">
    <location>
        <begin position="3"/>
        <end position="99"/>
    </location>
</feature>
<evidence type="ECO:0000259" key="4">
    <source>
        <dbReference type="Pfam" id="PF04802"/>
    </source>
</evidence>
<dbReference type="GO" id="GO:0030289">
    <property type="term" value="C:protein phosphatase 4 complex"/>
    <property type="evidence" value="ECO:0007669"/>
    <property type="project" value="TreeGrafter"/>
</dbReference>
<dbReference type="GO" id="GO:0006974">
    <property type="term" value="P:DNA damage response"/>
    <property type="evidence" value="ECO:0007669"/>
    <property type="project" value="TreeGrafter"/>
</dbReference>
<sequence>MEHVKLYVMNDEGKWENRGTGQLSCLHVERLEGMSLLLQNESDASLLLESKIQPDINYEIQRDSFIVWTEGEDIDFALNFPEKSNCVEMWEEICQIQEKSSSLDITQELIDNSDDENFDLTFTVETLRTDDLPTCELSNLEEINAMIDCCLPEPILRDKIAVDIKSEKYIPKLLNIFHACEDSENFEGLNYLNEIFKNIFLLNKIALLEVMFSDDLILDVVGCLEFDSDLVHQPHREHLRNMAKLQEAIPISNPELISVIHRTYRAQYIRDEIFQSSSLFEALSSFIYYNKIRIVNLIQDETSLGQLFAKMKDDTMEAGKKRDLVLFLKEFCLFSQKLQEPVEKEFFFRTISSRFGILEALEVTLRADDPTTQSASIDILSYIVEFNSSIVRNYILQQQRKKELLINVVIKRMFFDGAVEMDILRHLIYPKHMGMEKEDFLNLFYKDSVHVLLAPLLAYTSDADYRIVELLSLVLKLLVFCVRHHDFHMKKYMIIINEDVLRKVLVLMESKHKFLVLDALRFMRRLIQSKDEFYYNYIIEGNLFRPVIDAFTRNNGRYNLLDSAIIEMFEFIRCENIRLLGTHLMENFSKVFDKVDYVQTFRELKERFCPERNKIKGRGDEEMWSSRSDVAKTDGKRKKLSVGGSAVHGKLVRLADYGNKDEFPFSKRRRFT</sequence>
<dbReference type="InterPro" id="IPR055236">
    <property type="entry name" value="EVH1_PP4R3"/>
</dbReference>
<dbReference type="Proteomes" id="UP000014500">
    <property type="component" value="Unassembled WGS sequence"/>
</dbReference>
<dbReference type="EMBL" id="JH430051">
    <property type="status" value="NOT_ANNOTATED_CDS"/>
    <property type="molecule type" value="Genomic_DNA"/>
</dbReference>
<dbReference type="Pfam" id="PF04802">
    <property type="entry name" value="PP4R3"/>
    <property type="match status" value="1"/>
</dbReference>
<dbReference type="InterPro" id="IPR006887">
    <property type="entry name" value="P4R3-like_central_dom"/>
</dbReference>
<reference evidence="6" key="2">
    <citation type="submission" date="2015-02" db="UniProtKB">
        <authorList>
            <consortium name="EnsemblMetazoa"/>
        </authorList>
    </citation>
    <scope>IDENTIFICATION</scope>
</reference>
<evidence type="ECO:0000256" key="1">
    <source>
        <dbReference type="ARBA" id="ARBA00004123"/>
    </source>
</evidence>
<dbReference type="eggNOG" id="KOG2175">
    <property type="taxonomic scope" value="Eukaryota"/>
</dbReference>